<dbReference type="PANTHER" id="PTHR11070">
    <property type="entry name" value="UVRD / RECB / PCRA DNA HELICASE FAMILY MEMBER"/>
    <property type="match status" value="1"/>
</dbReference>
<evidence type="ECO:0000256" key="4">
    <source>
        <dbReference type="ARBA" id="ARBA00022840"/>
    </source>
</evidence>
<keyword evidence="4 6" id="KW-0067">ATP-binding</keyword>
<evidence type="ECO:0000256" key="1">
    <source>
        <dbReference type="ARBA" id="ARBA00022741"/>
    </source>
</evidence>
<keyword evidence="1 6" id="KW-0547">Nucleotide-binding</keyword>
<proteinExistence type="predicted"/>
<keyword evidence="2 6" id="KW-0378">Hydrolase</keyword>
<protein>
    <recommendedName>
        <fullName evidence="5">DNA 3'-5' helicase II</fullName>
    </recommendedName>
</protein>
<evidence type="ECO:0000313" key="9">
    <source>
        <dbReference type="Proteomes" id="UP001427805"/>
    </source>
</evidence>
<sequence>MAKVATQADQDVEMCLETNLSFALIAGAGSGKTSSLVDALEWVRNHRGKALRQNGQRVACITYTKRAVAVISERLGFDDLFVVSTLHSFLWAQIGRFHRDIRLALENRRLPDLIEKERAKDNGGQSKTARDARAKADRYEADLAALKTVDRFQYGDTVYGDYPNGVLGHDDILVVAAYLLEENATFRRIFGLRFPYIFVDEAQDTAEGIVRGLNLAAGGDRLPVIGYFGDPWQQIYGETAEDFAPPTSGKTISKVENFRCSKSVIRFLNGFRTDVEQVPAGDNQEIEGSVIFRLVRAEEPEGERRRYSEAQTGRALVKMDEALAAWGWADRDDVVQLFLVKQMIARRMGFSNLNRLFAGEFASSRAQDAFDRGEHFLLAPLTDTIWPLVRAQRDGDSRAIIDILRRNSPAFAVDGANAAKTLRSMVETSIDVVSNLVERWDTAPIGEILRFAAERQLIRVGERFQAHFDRDPRGEEYDPDQYGEEKGDWLADALFLMDTSEIASYAAFMGTKTAYSTQHGVKGEEYPKVMVVYDDIEAAWHNYNFGKLLTPGVAGGAGTDKQQARGRKLAYVSFSRALEDLRVLLFTPNPEAARDELVANGLLTADQIEIVG</sequence>
<gene>
    <name evidence="8" type="ORF">TPR58_14395</name>
</gene>
<evidence type="ECO:0000256" key="5">
    <source>
        <dbReference type="ARBA" id="ARBA00034923"/>
    </source>
</evidence>
<dbReference type="PANTHER" id="PTHR11070:SF2">
    <property type="entry name" value="ATP-DEPENDENT DNA HELICASE SRS2"/>
    <property type="match status" value="1"/>
</dbReference>
<organism evidence="8 9">
    <name type="scientific">Sphingomonas rustica</name>
    <dbReference type="NCBI Taxonomy" id="3103142"/>
    <lineage>
        <taxon>Bacteria</taxon>
        <taxon>Pseudomonadati</taxon>
        <taxon>Pseudomonadota</taxon>
        <taxon>Alphaproteobacteria</taxon>
        <taxon>Sphingomonadales</taxon>
        <taxon>Sphingomonadaceae</taxon>
        <taxon>Sphingomonas</taxon>
    </lineage>
</organism>
<keyword evidence="3 6" id="KW-0347">Helicase</keyword>
<evidence type="ECO:0000259" key="7">
    <source>
        <dbReference type="PROSITE" id="PS51198"/>
    </source>
</evidence>
<dbReference type="InterPro" id="IPR000212">
    <property type="entry name" value="DNA_helicase_UvrD/REP"/>
</dbReference>
<evidence type="ECO:0000256" key="6">
    <source>
        <dbReference type="PROSITE-ProRule" id="PRU00560"/>
    </source>
</evidence>
<dbReference type="Proteomes" id="UP001427805">
    <property type="component" value="Unassembled WGS sequence"/>
</dbReference>
<dbReference type="Pfam" id="PF13245">
    <property type="entry name" value="AAA_19"/>
    <property type="match status" value="1"/>
</dbReference>
<reference evidence="8 9" key="1">
    <citation type="submission" date="2024-05" db="EMBL/GenBank/DDBJ databases">
        <title>Sphingomonas sp. HF-S3 16S ribosomal RNA gene Genome sequencing and assembly.</title>
        <authorList>
            <person name="Lee H."/>
        </authorList>
    </citation>
    <scope>NUCLEOTIDE SEQUENCE [LARGE SCALE GENOMIC DNA]</scope>
    <source>
        <strain evidence="8 9">HF-S3</strain>
    </source>
</reference>
<dbReference type="SUPFAM" id="SSF52540">
    <property type="entry name" value="P-loop containing nucleoside triphosphate hydrolases"/>
    <property type="match status" value="1"/>
</dbReference>
<feature type="domain" description="UvrD-like helicase ATP-binding" evidence="7">
    <location>
        <begin position="5"/>
        <end position="274"/>
    </location>
</feature>
<keyword evidence="9" id="KW-1185">Reference proteome</keyword>
<name>A0ABV0BCK6_9SPHN</name>
<dbReference type="PROSITE" id="PS51198">
    <property type="entry name" value="UVRD_HELICASE_ATP_BIND"/>
    <property type="match status" value="1"/>
</dbReference>
<feature type="binding site" evidence="6">
    <location>
        <begin position="26"/>
        <end position="33"/>
    </location>
    <ligand>
        <name>ATP</name>
        <dbReference type="ChEBI" id="CHEBI:30616"/>
    </ligand>
</feature>
<dbReference type="InterPro" id="IPR027417">
    <property type="entry name" value="P-loop_NTPase"/>
</dbReference>
<dbReference type="InterPro" id="IPR014016">
    <property type="entry name" value="UvrD-like_ATP-bd"/>
</dbReference>
<evidence type="ECO:0000256" key="3">
    <source>
        <dbReference type="ARBA" id="ARBA00022806"/>
    </source>
</evidence>
<accession>A0ABV0BCK6</accession>
<dbReference type="Gene3D" id="3.40.50.300">
    <property type="entry name" value="P-loop containing nucleotide triphosphate hydrolases"/>
    <property type="match status" value="1"/>
</dbReference>
<comment type="caution">
    <text evidence="8">The sequence shown here is derived from an EMBL/GenBank/DDBJ whole genome shotgun (WGS) entry which is preliminary data.</text>
</comment>
<evidence type="ECO:0000256" key="2">
    <source>
        <dbReference type="ARBA" id="ARBA00022801"/>
    </source>
</evidence>
<evidence type="ECO:0000313" key="8">
    <source>
        <dbReference type="EMBL" id="MEN3748361.1"/>
    </source>
</evidence>
<dbReference type="EMBL" id="JBDIZK010000008">
    <property type="protein sequence ID" value="MEN3748361.1"/>
    <property type="molecule type" value="Genomic_DNA"/>
</dbReference>
<dbReference type="RefSeq" id="WP_346247383.1">
    <property type="nucleotide sequence ID" value="NZ_JBDIZK010000008.1"/>
</dbReference>